<dbReference type="InterPro" id="IPR000182">
    <property type="entry name" value="GNAT_dom"/>
</dbReference>
<keyword evidence="7" id="KW-0808">Transferase</keyword>
<dbReference type="PANTHER" id="PTHR20531">
    <property type="entry name" value="N-ALPHA-ACETYLTRANSFERASE 40"/>
    <property type="match status" value="1"/>
</dbReference>
<proteinExistence type="inferred from homology"/>
<evidence type="ECO:0000256" key="7">
    <source>
        <dbReference type="ARBA" id="ARBA00022679"/>
    </source>
</evidence>
<keyword evidence="8" id="KW-0539">Nucleus</keyword>
<evidence type="ECO:0000256" key="6">
    <source>
        <dbReference type="ARBA" id="ARBA00022490"/>
    </source>
</evidence>
<dbReference type="PANTHER" id="PTHR20531:SF1">
    <property type="entry name" value="N-ALPHA-ACETYLTRANSFERASE 40"/>
    <property type="match status" value="1"/>
</dbReference>
<evidence type="ECO:0000259" key="12">
    <source>
        <dbReference type="PROSITE" id="PS51186"/>
    </source>
</evidence>
<protein>
    <recommendedName>
        <fullName evidence="5">N-alpha-acetyltransferase 40</fullName>
        <ecNumber evidence="4">2.3.1.257</ecNumber>
    </recommendedName>
</protein>
<reference evidence="13 14" key="1">
    <citation type="submission" date="2023-10" db="EMBL/GenBank/DDBJ databases">
        <title>Draft genome sequence of Xylaria bambusicola isolate GMP-LS, the root and basal stem rot pathogen of sugarcane in Indonesia.</title>
        <authorList>
            <person name="Selvaraj P."/>
            <person name="Muralishankar V."/>
            <person name="Muruganantham S."/>
            <person name="Sp S."/>
            <person name="Haryani S."/>
            <person name="Lau K.J.X."/>
            <person name="Naqvi N.I."/>
        </authorList>
    </citation>
    <scope>NUCLEOTIDE SEQUENCE [LARGE SCALE GENOMIC DNA]</scope>
    <source>
        <strain evidence="13">GMP-LS</strain>
    </source>
</reference>
<evidence type="ECO:0000313" key="14">
    <source>
        <dbReference type="Proteomes" id="UP001305414"/>
    </source>
</evidence>
<name>A0AAN7ULF4_9PEZI</name>
<dbReference type="GO" id="GO:1990189">
    <property type="term" value="F:protein N-terminal-serine acetyltransferase activity"/>
    <property type="evidence" value="ECO:0007669"/>
    <property type="project" value="UniProtKB-EC"/>
</dbReference>
<dbReference type="InterPro" id="IPR016181">
    <property type="entry name" value="Acyl_CoA_acyltransferase"/>
</dbReference>
<evidence type="ECO:0000256" key="1">
    <source>
        <dbReference type="ARBA" id="ARBA00004123"/>
    </source>
</evidence>
<dbReference type="EC" id="2.3.1.257" evidence="4"/>
<dbReference type="GO" id="GO:0010485">
    <property type="term" value="F:histone H4 acetyltransferase activity"/>
    <property type="evidence" value="ECO:0007669"/>
    <property type="project" value="InterPro"/>
</dbReference>
<evidence type="ECO:0000256" key="3">
    <source>
        <dbReference type="ARBA" id="ARBA00008870"/>
    </source>
</evidence>
<dbReference type="CDD" id="cd04301">
    <property type="entry name" value="NAT_SF"/>
    <property type="match status" value="1"/>
</dbReference>
<evidence type="ECO:0000256" key="4">
    <source>
        <dbReference type="ARBA" id="ARBA00012950"/>
    </source>
</evidence>
<dbReference type="Pfam" id="PF00583">
    <property type="entry name" value="Acetyltransf_1"/>
    <property type="match status" value="1"/>
</dbReference>
<dbReference type="PROSITE" id="PS51186">
    <property type="entry name" value="GNAT"/>
    <property type="match status" value="1"/>
</dbReference>
<dbReference type="GO" id="GO:0005737">
    <property type="term" value="C:cytoplasm"/>
    <property type="evidence" value="ECO:0007669"/>
    <property type="project" value="UniProtKB-SubCell"/>
</dbReference>
<gene>
    <name evidence="13" type="ORF">RRF57_010568</name>
</gene>
<evidence type="ECO:0000256" key="10">
    <source>
        <dbReference type="ARBA" id="ARBA00047821"/>
    </source>
</evidence>
<dbReference type="Gene3D" id="3.40.630.30">
    <property type="match status" value="1"/>
</dbReference>
<dbReference type="SUPFAM" id="SSF55729">
    <property type="entry name" value="Acyl-CoA N-acyltransferases (Nat)"/>
    <property type="match status" value="1"/>
</dbReference>
<keyword evidence="6" id="KW-0963">Cytoplasm</keyword>
<comment type="similarity">
    <text evidence="3">Belongs to the acetyltransferase family. NAA40 subfamily.</text>
</comment>
<dbReference type="Proteomes" id="UP001305414">
    <property type="component" value="Unassembled WGS sequence"/>
</dbReference>
<evidence type="ECO:0000256" key="5">
    <source>
        <dbReference type="ARBA" id="ARBA00015043"/>
    </source>
</evidence>
<evidence type="ECO:0000256" key="11">
    <source>
        <dbReference type="ARBA" id="ARBA00049524"/>
    </source>
</evidence>
<dbReference type="InterPro" id="IPR039949">
    <property type="entry name" value="NAA40"/>
</dbReference>
<evidence type="ECO:0000256" key="9">
    <source>
        <dbReference type="ARBA" id="ARBA00023315"/>
    </source>
</evidence>
<dbReference type="EMBL" id="JAWHQM010000045">
    <property type="protein sequence ID" value="KAK5634855.1"/>
    <property type="molecule type" value="Genomic_DNA"/>
</dbReference>
<comment type="catalytic activity">
    <reaction evidence="10">
        <text>N-terminal L-seryl-[histone H2A] + acetyl-CoA = N-terminal N(alpha)-acetyl-L-seryl-[histone H2A] + CoA + H(+)</text>
        <dbReference type="Rhea" id="RHEA:50600"/>
        <dbReference type="Rhea" id="RHEA-COMP:12742"/>
        <dbReference type="Rhea" id="RHEA-COMP:12744"/>
        <dbReference type="ChEBI" id="CHEBI:15378"/>
        <dbReference type="ChEBI" id="CHEBI:57287"/>
        <dbReference type="ChEBI" id="CHEBI:57288"/>
        <dbReference type="ChEBI" id="CHEBI:64738"/>
        <dbReference type="ChEBI" id="CHEBI:83690"/>
        <dbReference type="EC" id="2.3.1.257"/>
    </reaction>
</comment>
<comment type="catalytic activity">
    <reaction evidence="11">
        <text>N-terminal L-seryl-[histone H4] + acetyl-CoA = N-terminal N(alpha)-acetyl-L-seryl-[histone H4] + CoA + H(+)</text>
        <dbReference type="Rhea" id="RHEA:50596"/>
        <dbReference type="Rhea" id="RHEA-COMP:12740"/>
        <dbReference type="Rhea" id="RHEA-COMP:12743"/>
        <dbReference type="ChEBI" id="CHEBI:15378"/>
        <dbReference type="ChEBI" id="CHEBI:57287"/>
        <dbReference type="ChEBI" id="CHEBI:57288"/>
        <dbReference type="ChEBI" id="CHEBI:64738"/>
        <dbReference type="ChEBI" id="CHEBI:83690"/>
        <dbReference type="EC" id="2.3.1.257"/>
    </reaction>
</comment>
<evidence type="ECO:0000313" key="13">
    <source>
        <dbReference type="EMBL" id="KAK5634855.1"/>
    </source>
</evidence>
<sequence length="264" mass="29883">MSALARAPLQLMNTHLNMKGANESAKRKRASTDPIEKVRRLVHRYHEKAIPHRAPTKKEPSFDISKTWDSDPSWTSWTHPGTHLKYSLSLMSARRLSSDDFNTCYHLIEETSRADYEASTTGWKSVKKIAEMKSPELRYILVKNEEGVVRGFTSLMPTYEEGEPVVYCYEIHLASELQRTGLGRLLMSFLESVASHTPPIKKIMLTCFLSNKGALRFYESAGFTKDPISPVPKKLRYGREFIPDYAIMSKIVDSSKAVLGPAPS</sequence>
<comment type="subcellular location">
    <subcellularLocation>
        <location evidence="2">Cytoplasm</location>
    </subcellularLocation>
    <subcellularLocation>
        <location evidence="1">Nucleus</location>
    </subcellularLocation>
</comment>
<feature type="domain" description="N-acetyltransferase" evidence="12">
    <location>
        <begin position="91"/>
        <end position="253"/>
    </location>
</feature>
<evidence type="ECO:0000256" key="8">
    <source>
        <dbReference type="ARBA" id="ARBA00023242"/>
    </source>
</evidence>
<keyword evidence="9" id="KW-0012">Acyltransferase</keyword>
<dbReference type="GO" id="GO:0043998">
    <property type="term" value="F:histone H2A acetyltransferase activity"/>
    <property type="evidence" value="ECO:0007669"/>
    <property type="project" value="InterPro"/>
</dbReference>
<dbReference type="AlphaFoldDB" id="A0AAN7ULF4"/>
<keyword evidence="14" id="KW-1185">Reference proteome</keyword>
<organism evidence="13 14">
    <name type="scientific">Xylaria bambusicola</name>
    <dbReference type="NCBI Taxonomy" id="326684"/>
    <lineage>
        <taxon>Eukaryota</taxon>
        <taxon>Fungi</taxon>
        <taxon>Dikarya</taxon>
        <taxon>Ascomycota</taxon>
        <taxon>Pezizomycotina</taxon>
        <taxon>Sordariomycetes</taxon>
        <taxon>Xylariomycetidae</taxon>
        <taxon>Xylariales</taxon>
        <taxon>Xylariaceae</taxon>
        <taxon>Xylaria</taxon>
    </lineage>
</organism>
<dbReference type="GO" id="GO:0005634">
    <property type="term" value="C:nucleus"/>
    <property type="evidence" value="ECO:0007669"/>
    <property type="project" value="UniProtKB-SubCell"/>
</dbReference>
<comment type="caution">
    <text evidence="13">The sequence shown here is derived from an EMBL/GenBank/DDBJ whole genome shotgun (WGS) entry which is preliminary data.</text>
</comment>
<accession>A0AAN7ULF4</accession>
<evidence type="ECO:0000256" key="2">
    <source>
        <dbReference type="ARBA" id="ARBA00004496"/>
    </source>
</evidence>